<dbReference type="Pfam" id="PF09676">
    <property type="entry name" value="TraV"/>
    <property type="match status" value="1"/>
</dbReference>
<feature type="region of interest" description="Disordered" evidence="1">
    <location>
        <begin position="116"/>
        <end position="135"/>
    </location>
</feature>
<protein>
    <submittedName>
        <fullName evidence="2">Uncharacterized protein</fullName>
    </submittedName>
</protein>
<keyword evidence="3" id="KW-1185">Reference proteome</keyword>
<evidence type="ECO:0000313" key="3">
    <source>
        <dbReference type="Proteomes" id="UP001500604"/>
    </source>
</evidence>
<dbReference type="Proteomes" id="UP001500604">
    <property type="component" value="Unassembled WGS sequence"/>
</dbReference>
<evidence type="ECO:0000256" key="1">
    <source>
        <dbReference type="SAM" id="MobiDB-lite"/>
    </source>
</evidence>
<proteinExistence type="predicted"/>
<accession>A0ABP8UZD6</accession>
<sequence>MCGTAGQVYKETGGEYVEPEAIVYVDTETDEKRTVSVNNSSQQVATCTKDCNKSAGHLPLPSHITPIRNPARIIRIWIAPWENKTGDLNAPGLVYSEVEGRTWTISDDYQRNQARLIHKKDQGNTGKQDAKAKQS</sequence>
<dbReference type="EMBL" id="BAABFL010000130">
    <property type="protein sequence ID" value="GAA4649323.1"/>
    <property type="molecule type" value="Genomic_DNA"/>
</dbReference>
<reference evidence="3" key="1">
    <citation type="journal article" date="2019" name="Int. J. Syst. Evol. Microbiol.">
        <title>The Global Catalogue of Microorganisms (GCM) 10K type strain sequencing project: providing services to taxonomists for standard genome sequencing and annotation.</title>
        <authorList>
            <consortium name="The Broad Institute Genomics Platform"/>
            <consortium name="The Broad Institute Genome Sequencing Center for Infectious Disease"/>
            <person name="Wu L."/>
            <person name="Ma J."/>
        </authorList>
    </citation>
    <scope>NUCLEOTIDE SEQUENCE [LARGE SCALE GENOMIC DNA]</scope>
    <source>
        <strain evidence="3">JCM 17805</strain>
    </source>
</reference>
<evidence type="ECO:0000313" key="2">
    <source>
        <dbReference type="EMBL" id="GAA4649323.1"/>
    </source>
</evidence>
<dbReference type="InterPro" id="IPR014118">
    <property type="entry name" value="T4SS_TraV"/>
</dbReference>
<comment type="caution">
    <text evidence="2">The sequence shown here is derived from an EMBL/GenBank/DDBJ whole genome shotgun (WGS) entry which is preliminary data.</text>
</comment>
<gene>
    <name evidence="2" type="ORF">GCM10023116_15970</name>
</gene>
<organism evidence="2 3">
    <name type="scientific">Kistimonas scapharcae</name>
    <dbReference type="NCBI Taxonomy" id="1036133"/>
    <lineage>
        <taxon>Bacteria</taxon>
        <taxon>Pseudomonadati</taxon>
        <taxon>Pseudomonadota</taxon>
        <taxon>Gammaproteobacteria</taxon>
        <taxon>Oceanospirillales</taxon>
        <taxon>Endozoicomonadaceae</taxon>
        <taxon>Kistimonas</taxon>
    </lineage>
</organism>
<name>A0ABP8UZD6_9GAMM</name>